<proteinExistence type="predicted"/>
<dbReference type="PROSITE" id="PS50005">
    <property type="entry name" value="TPR"/>
    <property type="match status" value="2"/>
</dbReference>
<evidence type="ECO:0000313" key="3">
    <source>
        <dbReference type="EMBL" id="UZP75631.1"/>
    </source>
</evidence>
<dbReference type="Pfam" id="PF13432">
    <property type="entry name" value="TPR_16"/>
    <property type="match status" value="1"/>
</dbReference>
<dbReference type="InterPro" id="IPR019734">
    <property type="entry name" value="TPR_rpt"/>
</dbReference>
<feature type="repeat" description="TPR" evidence="2">
    <location>
        <begin position="77"/>
        <end position="110"/>
    </location>
</feature>
<dbReference type="Pfam" id="PF13469">
    <property type="entry name" value="Sulfotransfer_3"/>
    <property type="match status" value="1"/>
</dbReference>
<keyword evidence="1" id="KW-0808">Transferase</keyword>
<evidence type="ECO:0000256" key="2">
    <source>
        <dbReference type="PROSITE-ProRule" id="PRU00339"/>
    </source>
</evidence>
<dbReference type="PANTHER" id="PTHR12788">
    <property type="entry name" value="PROTEIN-TYROSINE SULFOTRANSFERASE 2"/>
    <property type="match status" value="1"/>
</dbReference>
<sequence length="665" mass="75530">MENSKLQGNDAILSEAKRQLQSGNRAEAVRALHAILDSDPTHKDALYYLAVTMRQQGDSVAARNTLQSLFAAHPDYGRAYQEEAYNLIALKRNESALEAFERAVSLNPALLASWKALHGRYGQLGLADRKVEAANHIRWLDGMPSELQTVTSLLYEGKLYVAEQICRQFLQKKPHHQEGMRLLAEIGSQLQIFDDAEYLLESCVEFYPEYERARLDYVQVLHKRQKFDKALNQALHLRARSPENMVYDVTLAAQQQAVGDFSGALSVYDKVLKEHGEMARILTSRGHALKTSGRADEAVESYQRAYRAQPDYGDAYWSLANLKTYRFSESELAQMVEQEASSSIITENRFHLCFALGKAFEDLGDYARSFGYYDKGNALKRAESGYRSETVEQELTAQKALFDGGFFEERSGFGHATEAPIFILGLPRAGSTLLEQILASHSLVDGTMELANIIGTANRLNGQKRRTGASPYPKVLAQLTEAQTRQLGEQFIQETEHHRGDGIYFIDKMPNNFRHIPLIQLILPKAKIIDARRHPMACCFSGFKQLFAEGQEFTYGLDEIGRYYRAYVDVMAHWEQVLPGRILRVQHEDVVEDLERQVRRILDYCDLPFEQACLDFHETERAVRTPSAEQVRQPIYKSGMEQWQHFGAYLGPLEDALGPTLSDYR</sequence>
<dbReference type="Gene3D" id="3.40.50.300">
    <property type="entry name" value="P-loop containing nucleotide triphosphate hydrolases"/>
    <property type="match status" value="1"/>
</dbReference>
<keyword evidence="2" id="KW-0802">TPR repeat</keyword>
<dbReference type="SUPFAM" id="SSF52540">
    <property type="entry name" value="P-loop containing nucleoside triphosphate hydrolases"/>
    <property type="match status" value="1"/>
</dbReference>
<name>A0ABY6QBM3_9GAMM</name>
<dbReference type="Proteomes" id="UP001317963">
    <property type="component" value="Chromosome"/>
</dbReference>
<protein>
    <submittedName>
        <fullName evidence="3">Sulfotransferase family protein</fullName>
    </submittedName>
</protein>
<dbReference type="Pfam" id="PF14559">
    <property type="entry name" value="TPR_19"/>
    <property type="match status" value="1"/>
</dbReference>
<evidence type="ECO:0000256" key="1">
    <source>
        <dbReference type="ARBA" id="ARBA00022679"/>
    </source>
</evidence>
<organism evidence="3 4">
    <name type="scientific">Candidatus Paraluminiphilus aquimaris</name>
    <dbReference type="NCBI Taxonomy" id="2518994"/>
    <lineage>
        <taxon>Bacteria</taxon>
        <taxon>Pseudomonadati</taxon>
        <taxon>Pseudomonadota</taxon>
        <taxon>Gammaproteobacteria</taxon>
        <taxon>Cellvibrionales</taxon>
        <taxon>Halieaceae</taxon>
        <taxon>Candidatus Paraluminiphilus</taxon>
    </lineage>
</organism>
<feature type="repeat" description="TPR" evidence="2">
    <location>
        <begin position="279"/>
        <end position="312"/>
    </location>
</feature>
<dbReference type="EMBL" id="CP036501">
    <property type="protein sequence ID" value="UZP75631.1"/>
    <property type="molecule type" value="Genomic_DNA"/>
</dbReference>
<accession>A0ABY6QBM3</accession>
<dbReference type="InterPro" id="IPR027417">
    <property type="entry name" value="P-loop_NTPase"/>
</dbReference>
<keyword evidence="4" id="KW-1185">Reference proteome</keyword>
<gene>
    <name evidence="3" type="ORF">E0F26_10800</name>
</gene>
<dbReference type="InterPro" id="IPR026634">
    <property type="entry name" value="TPST-like"/>
</dbReference>
<reference evidence="3 4" key="1">
    <citation type="submission" date="2019-02" db="EMBL/GenBank/DDBJ databases">
        <title>Halieaceae_genomes.</title>
        <authorList>
            <person name="Li S.-H."/>
        </authorList>
    </citation>
    <scope>NUCLEOTIDE SEQUENCE [LARGE SCALE GENOMIC DNA]</scope>
    <source>
        <strain evidence="3 4">JH123</strain>
    </source>
</reference>
<evidence type="ECO:0000313" key="4">
    <source>
        <dbReference type="Proteomes" id="UP001317963"/>
    </source>
</evidence>
<dbReference type="PANTHER" id="PTHR12788:SF10">
    <property type="entry name" value="PROTEIN-TYROSINE SULFOTRANSFERASE"/>
    <property type="match status" value="1"/>
</dbReference>
<dbReference type="Gene3D" id="1.25.40.10">
    <property type="entry name" value="Tetratricopeptide repeat domain"/>
    <property type="match status" value="2"/>
</dbReference>
<dbReference type="SUPFAM" id="SSF48452">
    <property type="entry name" value="TPR-like"/>
    <property type="match status" value="1"/>
</dbReference>
<dbReference type="InterPro" id="IPR011990">
    <property type="entry name" value="TPR-like_helical_dom_sf"/>
</dbReference>
<dbReference type="SMART" id="SM00028">
    <property type="entry name" value="TPR"/>
    <property type="match status" value="3"/>
</dbReference>